<dbReference type="InterPro" id="IPR003148">
    <property type="entry name" value="RCK_N"/>
</dbReference>
<dbReference type="RefSeq" id="WP_006338498.1">
    <property type="nucleotide sequence ID" value="NZ_BAHC01000217.1"/>
</dbReference>
<keyword evidence="2" id="KW-0812">Transmembrane</keyword>
<feature type="domain" description="RCK N-terminal" evidence="3">
    <location>
        <begin position="327"/>
        <end position="422"/>
    </location>
</feature>
<gene>
    <name evidence="5" type="ORF">GORHZ_217_00220</name>
</gene>
<accession>K6X3M6</accession>
<reference evidence="5 6" key="1">
    <citation type="submission" date="2012-08" db="EMBL/GenBank/DDBJ databases">
        <title>Whole genome shotgun sequence of Gordonia rhizosphera NBRC 16068.</title>
        <authorList>
            <person name="Takarada H."/>
            <person name="Isaki S."/>
            <person name="Hosoyama A."/>
            <person name="Tsuchikane K."/>
            <person name="Katsumata H."/>
            <person name="Baba S."/>
            <person name="Ohji S."/>
            <person name="Yamazaki S."/>
            <person name="Fujita N."/>
        </authorList>
    </citation>
    <scope>NUCLEOTIDE SEQUENCE [LARGE SCALE GENOMIC DNA]</scope>
    <source>
        <strain evidence="5 6">NBRC 16068</strain>
    </source>
</reference>
<dbReference type="SUPFAM" id="SSF81324">
    <property type="entry name" value="Voltage-gated potassium channels"/>
    <property type="match status" value="1"/>
</dbReference>
<sequence>MANPLLAFWHHLLGADDRGAGLHPRRVPRASSTQASETIFLVLRRMRAPLILLISIFAISVLGLTLIPGQDAAGRPSRMGFFDAFYFMSYTASTIGFGEIPNSFTYGQRMWVTITIYLTVIGWAYAIGSLFAMVQDRAFRQALALQQFRRKVSRLQEPFLLIVGYGQTGELLGHAFDELGRRLVVIDISGDRIDDLQLGSYRADVPGLVADARDPGHLVIAGLGHPSCEAVVALTDDDEANLAVTMTAALLRPDLPMVARTSSSTTAERMRAFGAPLVVNPYDVFGDHLRLALRAPSSYRLLTWLESGPGAEMPALGQPPGSGTWVVCGSGSVVSELTSDMRAEGLDVAIVEPGAAIGDAAEPAALGETDLRHAIGFVAGTDNDTTNLSLVAAARQANPSLFIAARQNRPANNPLFAAMSPDALLVPTDVVAHEAYALLSTPLLRRFLSEMPDRGDEWAAGMIDRLSRLGGRHLPMLWKVALTAGEAPAVQSWLASGRARLGDLIREPTERAEQISVAVLLVLRGDECTLAPDDDFVLAADDEILFAGRPTAHRALESTLLLDTVGEYVVSGRQVPSSWIWRRLARDSSRRDVNLPG</sequence>
<comment type="subcellular location">
    <subcellularLocation>
        <location evidence="1">Cell membrane</location>
        <topology evidence="1">Multi-pass membrane protein</topology>
    </subcellularLocation>
</comment>
<dbReference type="InterPro" id="IPR050721">
    <property type="entry name" value="Trk_Ktr_HKT_K-transport"/>
</dbReference>
<dbReference type="Pfam" id="PF02254">
    <property type="entry name" value="TrkA_N"/>
    <property type="match status" value="2"/>
</dbReference>
<name>K6X3M6_9ACTN</name>
<keyword evidence="2" id="KW-1133">Transmembrane helix</keyword>
<dbReference type="PANTHER" id="PTHR43833:SF11">
    <property type="entry name" value="VOLTAGE-GATED POTASSIUM CHANNEL KCH"/>
    <property type="match status" value="1"/>
</dbReference>
<organism evidence="5 6">
    <name type="scientific">Gordonia rhizosphera NBRC 16068</name>
    <dbReference type="NCBI Taxonomy" id="1108045"/>
    <lineage>
        <taxon>Bacteria</taxon>
        <taxon>Bacillati</taxon>
        <taxon>Actinomycetota</taxon>
        <taxon>Actinomycetes</taxon>
        <taxon>Mycobacteriales</taxon>
        <taxon>Gordoniaceae</taxon>
        <taxon>Gordonia</taxon>
    </lineage>
</organism>
<feature type="transmembrane region" description="Helical" evidence="2">
    <location>
        <begin position="48"/>
        <end position="67"/>
    </location>
</feature>
<dbReference type="PANTHER" id="PTHR43833">
    <property type="entry name" value="POTASSIUM CHANNEL PROTEIN 2-RELATED-RELATED"/>
    <property type="match status" value="1"/>
</dbReference>
<feature type="transmembrane region" description="Helical" evidence="2">
    <location>
        <begin position="79"/>
        <end position="98"/>
    </location>
</feature>
<dbReference type="SUPFAM" id="SSF51735">
    <property type="entry name" value="NAD(P)-binding Rossmann-fold domains"/>
    <property type="match status" value="2"/>
</dbReference>
<evidence type="ECO:0000259" key="4">
    <source>
        <dbReference type="Pfam" id="PF07885"/>
    </source>
</evidence>
<keyword evidence="2" id="KW-0472">Membrane</keyword>
<evidence type="ECO:0000256" key="2">
    <source>
        <dbReference type="SAM" id="Phobius"/>
    </source>
</evidence>
<dbReference type="Proteomes" id="UP000008363">
    <property type="component" value="Unassembled WGS sequence"/>
</dbReference>
<protein>
    <recommendedName>
        <fullName evidence="7">RCK N-terminal domain-containing protein</fullName>
    </recommendedName>
</protein>
<dbReference type="STRING" id="1108045.GORHZ_217_00220"/>
<dbReference type="InterPro" id="IPR036721">
    <property type="entry name" value="RCK_C_sf"/>
</dbReference>
<feature type="transmembrane region" description="Helical" evidence="2">
    <location>
        <begin position="110"/>
        <end position="134"/>
    </location>
</feature>
<evidence type="ECO:0000256" key="1">
    <source>
        <dbReference type="ARBA" id="ARBA00004651"/>
    </source>
</evidence>
<dbReference type="GO" id="GO:0005886">
    <property type="term" value="C:plasma membrane"/>
    <property type="evidence" value="ECO:0007669"/>
    <property type="project" value="UniProtKB-SubCell"/>
</dbReference>
<feature type="domain" description="Potassium channel" evidence="4">
    <location>
        <begin position="54"/>
        <end position="135"/>
    </location>
</feature>
<dbReference type="GO" id="GO:0006813">
    <property type="term" value="P:potassium ion transport"/>
    <property type="evidence" value="ECO:0007669"/>
    <property type="project" value="InterPro"/>
</dbReference>
<evidence type="ECO:0008006" key="7">
    <source>
        <dbReference type="Google" id="ProtNLM"/>
    </source>
</evidence>
<dbReference type="AlphaFoldDB" id="K6X3M6"/>
<dbReference type="Pfam" id="PF07885">
    <property type="entry name" value="Ion_trans_2"/>
    <property type="match status" value="1"/>
</dbReference>
<evidence type="ECO:0000313" key="6">
    <source>
        <dbReference type="Proteomes" id="UP000008363"/>
    </source>
</evidence>
<dbReference type="EMBL" id="BAHC01000217">
    <property type="protein sequence ID" value="GAB93394.1"/>
    <property type="molecule type" value="Genomic_DNA"/>
</dbReference>
<dbReference type="Gene3D" id="3.40.50.720">
    <property type="entry name" value="NAD(P)-binding Rossmann-like Domain"/>
    <property type="match status" value="2"/>
</dbReference>
<evidence type="ECO:0000313" key="5">
    <source>
        <dbReference type="EMBL" id="GAB93394.1"/>
    </source>
</evidence>
<feature type="domain" description="RCK N-terminal" evidence="3">
    <location>
        <begin position="161"/>
        <end position="281"/>
    </location>
</feature>
<comment type="caution">
    <text evidence="5">The sequence shown here is derived from an EMBL/GenBank/DDBJ whole genome shotgun (WGS) entry which is preliminary data.</text>
</comment>
<dbReference type="InterPro" id="IPR013099">
    <property type="entry name" value="K_chnl_dom"/>
</dbReference>
<dbReference type="SUPFAM" id="SSF116726">
    <property type="entry name" value="TrkA C-terminal domain-like"/>
    <property type="match status" value="1"/>
</dbReference>
<dbReference type="Gene3D" id="1.10.287.70">
    <property type="match status" value="1"/>
</dbReference>
<keyword evidence="6" id="KW-1185">Reference proteome</keyword>
<dbReference type="eggNOG" id="COG1226">
    <property type="taxonomic scope" value="Bacteria"/>
</dbReference>
<evidence type="ECO:0000259" key="3">
    <source>
        <dbReference type="Pfam" id="PF02254"/>
    </source>
</evidence>
<dbReference type="InterPro" id="IPR036291">
    <property type="entry name" value="NAD(P)-bd_dom_sf"/>
</dbReference>
<proteinExistence type="predicted"/>